<dbReference type="STRING" id="400682.A0A1X7U4F1"/>
<keyword evidence="4" id="KW-0812">Transmembrane</keyword>
<dbReference type="PANTHER" id="PTHR10517">
    <property type="entry name" value="FOLATE RECEPTOR"/>
    <property type="match status" value="1"/>
</dbReference>
<feature type="chain" id="PRO_5010888051" description="Folate receptor-like domain-containing protein" evidence="5">
    <location>
        <begin position="21"/>
        <end position="257"/>
    </location>
</feature>
<evidence type="ECO:0000313" key="7">
    <source>
        <dbReference type="EnsemblMetazoa" id="Aqu2.1.22336_001"/>
    </source>
</evidence>
<dbReference type="Pfam" id="PF03024">
    <property type="entry name" value="Folate_rec"/>
    <property type="match status" value="1"/>
</dbReference>
<dbReference type="InterPro" id="IPR004269">
    <property type="entry name" value="Folate_rcpt"/>
</dbReference>
<dbReference type="OrthoDB" id="5982417at2759"/>
<feature type="transmembrane region" description="Helical" evidence="4">
    <location>
        <begin position="235"/>
        <end position="256"/>
    </location>
</feature>
<dbReference type="AlphaFoldDB" id="A0A1X7U4F1"/>
<proteinExistence type="inferred from homology"/>
<keyword evidence="4" id="KW-1133">Transmembrane helix</keyword>
<keyword evidence="4" id="KW-0472">Membrane</keyword>
<dbReference type="KEGG" id="aqu:100634075"/>
<dbReference type="InParanoid" id="A0A1X7U4F1"/>
<dbReference type="EnsemblMetazoa" id="Aqu2.1.22336_001">
    <property type="protein sequence ID" value="Aqu2.1.22336_001"/>
    <property type="gene ID" value="Aqu2.1.22336"/>
</dbReference>
<organism evidence="7">
    <name type="scientific">Amphimedon queenslandica</name>
    <name type="common">Sponge</name>
    <dbReference type="NCBI Taxonomy" id="400682"/>
    <lineage>
        <taxon>Eukaryota</taxon>
        <taxon>Metazoa</taxon>
        <taxon>Porifera</taxon>
        <taxon>Demospongiae</taxon>
        <taxon>Heteroscleromorpha</taxon>
        <taxon>Haplosclerida</taxon>
        <taxon>Niphatidae</taxon>
        <taxon>Amphimedon</taxon>
    </lineage>
</organism>
<dbReference type="Proteomes" id="UP000007879">
    <property type="component" value="Unassembled WGS sequence"/>
</dbReference>
<dbReference type="FunCoup" id="A0A1X7U4F1">
    <property type="interactions" value="78"/>
</dbReference>
<reference evidence="8" key="1">
    <citation type="journal article" date="2010" name="Nature">
        <title>The Amphimedon queenslandica genome and the evolution of animal complexity.</title>
        <authorList>
            <person name="Srivastava M."/>
            <person name="Simakov O."/>
            <person name="Chapman J."/>
            <person name="Fahey B."/>
            <person name="Gauthier M.E."/>
            <person name="Mitros T."/>
            <person name="Richards G.S."/>
            <person name="Conaco C."/>
            <person name="Dacre M."/>
            <person name="Hellsten U."/>
            <person name="Larroux C."/>
            <person name="Putnam N.H."/>
            <person name="Stanke M."/>
            <person name="Adamska M."/>
            <person name="Darling A."/>
            <person name="Degnan S.M."/>
            <person name="Oakley T.H."/>
            <person name="Plachetzki D.C."/>
            <person name="Zhai Y."/>
            <person name="Adamski M."/>
            <person name="Calcino A."/>
            <person name="Cummins S.F."/>
            <person name="Goodstein D.M."/>
            <person name="Harris C."/>
            <person name="Jackson D.J."/>
            <person name="Leys S.P."/>
            <person name="Shu S."/>
            <person name="Woodcroft B.J."/>
            <person name="Vervoort M."/>
            <person name="Kosik K.S."/>
            <person name="Manning G."/>
            <person name="Degnan B.M."/>
            <person name="Rokhsar D.S."/>
        </authorList>
    </citation>
    <scope>NUCLEOTIDE SEQUENCE [LARGE SCALE GENOMIC DNA]</scope>
</reference>
<dbReference type="GO" id="GO:0038023">
    <property type="term" value="F:signaling receptor activity"/>
    <property type="evidence" value="ECO:0007669"/>
    <property type="project" value="TreeGrafter"/>
</dbReference>
<keyword evidence="3" id="KW-1015">Disulfide bond</keyword>
<evidence type="ECO:0000256" key="2">
    <source>
        <dbReference type="ARBA" id="ARBA00022729"/>
    </source>
</evidence>
<dbReference type="OMA" id="CCYADFT"/>
<protein>
    <recommendedName>
        <fullName evidence="6">Folate receptor-like domain-containing protein</fullName>
    </recommendedName>
</protein>
<evidence type="ECO:0000259" key="6">
    <source>
        <dbReference type="Pfam" id="PF03024"/>
    </source>
</evidence>
<dbReference type="EnsemblMetazoa" id="XM_003389030.3">
    <property type="protein sequence ID" value="XP_003389078.1"/>
    <property type="gene ID" value="LOC100634075"/>
</dbReference>
<evidence type="ECO:0000256" key="4">
    <source>
        <dbReference type="SAM" id="Phobius"/>
    </source>
</evidence>
<reference evidence="7" key="2">
    <citation type="submission" date="2017-05" db="UniProtKB">
        <authorList>
            <consortium name="EnsemblMetazoa"/>
        </authorList>
    </citation>
    <scope>IDENTIFICATION</scope>
</reference>
<dbReference type="eggNOG" id="ENOG502RYYP">
    <property type="taxonomic scope" value="Eukaryota"/>
</dbReference>
<gene>
    <name evidence="7" type="primary">100634075</name>
</gene>
<accession>A0A1X7U4F1</accession>
<evidence type="ECO:0000256" key="3">
    <source>
        <dbReference type="ARBA" id="ARBA00023157"/>
    </source>
</evidence>
<evidence type="ECO:0000256" key="1">
    <source>
        <dbReference type="ARBA" id="ARBA00007932"/>
    </source>
</evidence>
<sequence>MSTLTVSIVILLLIAGTTMSQRMGSNVQYRPDQCLRGDKHSPEPETGDYYACHQWKDGACCSSNFTKQLANSSVTSIDGFHWDRCDSNLSSQCRKFFVEIECFYRCSPNVAHFEVAEFPSAFANLPLCGDYCDRWYEACKDERTCAVNWIMDWDYNNMTGENHCKANSQCQKYSDVYRNGRGICNMLWGRSFFYSNSSSTDPDDRRECLTPYFPVNGTNPNTVVIQRFFNQSGSMMLLGNINIVLIALTAVFTMLYF</sequence>
<dbReference type="GO" id="GO:0009897">
    <property type="term" value="C:external side of plasma membrane"/>
    <property type="evidence" value="ECO:0007669"/>
    <property type="project" value="TreeGrafter"/>
</dbReference>
<feature type="domain" description="Folate receptor-like" evidence="6">
    <location>
        <begin position="33"/>
        <end position="209"/>
    </location>
</feature>
<keyword evidence="8" id="KW-1185">Reference proteome</keyword>
<keyword evidence="2 5" id="KW-0732">Signal</keyword>
<evidence type="ECO:0000313" key="8">
    <source>
        <dbReference type="Proteomes" id="UP000007879"/>
    </source>
</evidence>
<comment type="similarity">
    <text evidence="1">Belongs to the folate receptor family.</text>
</comment>
<name>A0A1X7U4F1_AMPQE</name>
<dbReference type="InterPro" id="IPR018143">
    <property type="entry name" value="Folate_rcpt-like"/>
</dbReference>
<feature type="signal peptide" evidence="5">
    <location>
        <begin position="1"/>
        <end position="20"/>
    </location>
</feature>
<evidence type="ECO:0000256" key="5">
    <source>
        <dbReference type="SAM" id="SignalP"/>
    </source>
</evidence>